<accession>A0A533Q7H0</accession>
<protein>
    <submittedName>
        <fullName evidence="2">Uncharacterized protein</fullName>
    </submittedName>
</protein>
<comment type="caution">
    <text evidence="2">The sequence shown here is derived from an EMBL/GenBank/DDBJ whole genome shotgun (WGS) entry which is preliminary data.</text>
</comment>
<dbReference type="EMBL" id="SULG01000092">
    <property type="protein sequence ID" value="TLD40574.1"/>
    <property type="molecule type" value="Genomic_DNA"/>
</dbReference>
<feature type="region of interest" description="Disordered" evidence="1">
    <location>
        <begin position="33"/>
        <end position="57"/>
    </location>
</feature>
<dbReference type="AlphaFoldDB" id="A0A533Q7H0"/>
<evidence type="ECO:0000256" key="1">
    <source>
        <dbReference type="SAM" id="MobiDB-lite"/>
    </source>
</evidence>
<sequence>MSWDEEKELLQEVQAKAEQGIIVIAKAIREHATKKGWGQKSPKTTPMSFFIDTDGEK</sequence>
<name>A0A533Q7H0_9BACT</name>
<proteinExistence type="predicted"/>
<organism evidence="2 3">
    <name type="scientific">Candidatus Jettenia ecosi</name>
    <dbReference type="NCBI Taxonomy" id="2494326"/>
    <lineage>
        <taxon>Bacteria</taxon>
        <taxon>Pseudomonadati</taxon>
        <taxon>Planctomycetota</taxon>
        <taxon>Candidatus Brocadiia</taxon>
        <taxon>Candidatus Brocadiales</taxon>
        <taxon>Candidatus Brocadiaceae</taxon>
        <taxon>Candidatus Jettenia</taxon>
    </lineage>
</organism>
<evidence type="ECO:0000313" key="2">
    <source>
        <dbReference type="EMBL" id="TLD40574.1"/>
    </source>
</evidence>
<gene>
    <name evidence="2" type="ORF">JETT_3145</name>
</gene>
<evidence type="ECO:0000313" key="3">
    <source>
        <dbReference type="Proteomes" id="UP000319783"/>
    </source>
</evidence>
<reference evidence="2 3" key="1">
    <citation type="submission" date="2019-04" db="EMBL/GenBank/DDBJ databases">
        <title>Genome of a novel bacterium Candidatus Jettenia ecosi reconstructed from metagenome of an anammox bioreactor.</title>
        <authorList>
            <person name="Mardanov A.V."/>
            <person name="Beletsky A.V."/>
            <person name="Ravin N.V."/>
            <person name="Botchkova E.A."/>
            <person name="Litti Y.V."/>
            <person name="Nozhevnikova A.N."/>
        </authorList>
    </citation>
    <scope>NUCLEOTIDE SEQUENCE [LARGE SCALE GENOMIC DNA]</scope>
    <source>
        <strain evidence="2">J2</strain>
    </source>
</reference>
<dbReference type="Proteomes" id="UP000319783">
    <property type="component" value="Unassembled WGS sequence"/>
</dbReference>